<keyword evidence="6" id="KW-0675">Receptor</keyword>
<dbReference type="InterPro" id="IPR017978">
    <property type="entry name" value="GPCR_3_C"/>
</dbReference>
<organism evidence="13 14">
    <name type="scientific">Tetraparma gracilis</name>
    <dbReference type="NCBI Taxonomy" id="2962635"/>
    <lineage>
        <taxon>Eukaryota</taxon>
        <taxon>Sar</taxon>
        <taxon>Stramenopiles</taxon>
        <taxon>Ochrophyta</taxon>
        <taxon>Bolidophyceae</taxon>
        <taxon>Parmales</taxon>
        <taxon>Triparmaceae</taxon>
        <taxon>Tetraparma</taxon>
    </lineage>
</organism>
<evidence type="ECO:0000256" key="10">
    <source>
        <dbReference type="SAM" id="Phobius"/>
    </source>
</evidence>
<comment type="caution">
    <text evidence="13">The sequence shown here is derived from an EMBL/GenBank/DDBJ whole genome shotgun (WGS) entry which is preliminary data.</text>
</comment>
<dbReference type="PANTHER" id="PTHR10519:SF20">
    <property type="entry name" value="G-PROTEIN COUPLED RECEPTOR 156-RELATED"/>
    <property type="match status" value="1"/>
</dbReference>
<dbReference type="Pfam" id="PF00003">
    <property type="entry name" value="7tm_3"/>
    <property type="match status" value="1"/>
</dbReference>
<keyword evidence="7" id="KW-0325">Glycoprotein</keyword>
<evidence type="ECO:0000256" key="11">
    <source>
        <dbReference type="SAM" id="SignalP"/>
    </source>
</evidence>
<evidence type="ECO:0000256" key="2">
    <source>
        <dbReference type="ARBA" id="ARBA00022692"/>
    </source>
</evidence>
<proteinExistence type="predicted"/>
<evidence type="ECO:0000259" key="12">
    <source>
        <dbReference type="PROSITE" id="PS50259"/>
    </source>
</evidence>
<dbReference type="Pfam" id="PF01094">
    <property type="entry name" value="ANF_receptor"/>
    <property type="match status" value="1"/>
</dbReference>
<keyword evidence="4" id="KW-0297">G-protein coupled receptor</keyword>
<evidence type="ECO:0000256" key="5">
    <source>
        <dbReference type="ARBA" id="ARBA00023136"/>
    </source>
</evidence>
<evidence type="ECO:0000256" key="7">
    <source>
        <dbReference type="ARBA" id="ARBA00023180"/>
    </source>
</evidence>
<gene>
    <name evidence="13" type="ORF">TeGR_g8528</name>
</gene>
<evidence type="ECO:0000256" key="9">
    <source>
        <dbReference type="SAM" id="MobiDB-lite"/>
    </source>
</evidence>
<evidence type="ECO:0000256" key="4">
    <source>
        <dbReference type="ARBA" id="ARBA00023040"/>
    </source>
</evidence>
<name>A0ABQ6MJQ4_9STRA</name>
<feature type="transmembrane region" description="Helical" evidence="10">
    <location>
        <begin position="437"/>
        <end position="460"/>
    </location>
</feature>
<feature type="transmembrane region" description="Helical" evidence="10">
    <location>
        <begin position="623"/>
        <end position="643"/>
    </location>
</feature>
<evidence type="ECO:0000313" key="14">
    <source>
        <dbReference type="Proteomes" id="UP001165060"/>
    </source>
</evidence>
<feature type="transmembrane region" description="Helical" evidence="10">
    <location>
        <begin position="564"/>
        <end position="583"/>
    </location>
</feature>
<evidence type="ECO:0000256" key="3">
    <source>
        <dbReference type="ARBA" id="ARBA00022989"/>
    </source>
</evidence>
<evidence type="ECO:0000313" key="13">
    <source>
        <dbReference type="EMBL" id="GMI27150.1"/>
    </source>
</evidence>
<dbReference type="Gene3D" id="3.40.50.2300">
    <property type="match status" value="3"/>
</dbReference>
<keyword evidence="3 10" id="KW-1133">Transmembrane helix</keyword>
<feature type="chain" id="PRO_5047401434" description="G-protein coupled receptors family 3 profile domain-containing protein" evidence="11">
    <location>
        <begin position="23"/>
        <end position="722"/>
    </location>
</feature>
<feature type="region of interest" description="Disordered" evidence="9">
    <location>
        <begin position="693"/>
        <end position="722"/>
    </location>
</feature>
<feature type="transmembrane region" description="Helical" evidence="10">
    <location>
        <begin position="595"/>
        <end position="617"/>
    </location>
</feature>
<keyword evidence="2 10" id="KW-0812">Transmembrane</keyword>
<evidence type="ECO:0000256" key="8">
    <source>
        <dbReference type="ARBA" id="ARBA00023224"/>
    </source>
</evidence>
<dbReference type="PANTHER" id="PTHR10519">
    <property type="entry name" value="GABA-B RECEPTOR"/>
    <property type="match status" value="1"/>
</dbReference>
<comment type="subcellular location">
    <subcellularLocation>
        <location evidence="1">Membrane</location>
        <topology evidence="1">Multi-pass membrane protein</topology>
    </subcellularLocation>
</comment>
<dbReference type="InterPro" id="IPR001828">
    <property type="entry name" value="ANF_lig-bd_rcpt"/>
</dbReference>
<evidence type="ECO:0000256" key="1">
    <source>
        <dbReference type="ARBA" id="ARBA00004141"/>
    </source>
</evidence>
<dbReference type="EMBL" id="BRYB01000297">
    <property type="protein sequence ID" value="GMI27150.1"/>
    <property type="molecule type" value="Genomic_DNA"/>
</dbReference>
<keyword evidence="14" id="KW-1185">Reference proteome</keyword>
<dbReference type="InterPro" id="IPR028082">
    <property type="entry name" value="Peripla_BP_I"/>
</dbReference>
<reference evidence="13 14" key="1">
    <citation type="journal article" date="2023" name="Commun. Biol.">
        <title>Genome analysis of Parmales, the sister group of diatoms, reveals the evolutionary specialization of diatoms from phago-mixotrophs to photoautotrophs.</title>
        <authorList>
            <person name="Ban H."/>
            <person name="Sato S."/>
            <person name="Yoshikawa S."/>
            <person name="Yamada K."/>
            <person name="Nakamura Y."/>
            <person name="Ichinomiya M."/>
            <person name="Sato N."/>
            <person name="Blanc-Mathieu R."/>
            <person name="Endo H."/>
            <person name="Kuwata A."/>
            <person name="Ogata H."/>
        </authorList>
    </citation>
    <scope>NUCLEOTIDE SEQUENCE [LARGE SCALE GENOMIC DNA]</scope>
</reference>
<keyword evidence="11" id="KW-0732">Signal</keyword>
<dbReference type="InterPro" id="IPR002455">
    <property type="entry name" value="GPCR3_GABA-B"/>
</dbReference>
<protein>
    <recommendedName>
        <fullName evidence="12">G-protein coupled receptors family 3 profile domain-containing protein</fullName>
    </recommendedName>
</protein>
<keyword evidence="8" id="KW-0807">Transducer</keyword>
<feature type="compositionally biased region" description="Gly residues" evidence="9">
    <location>
        <begin position="697"/>
        <end position="711"/>
    </location>
</feature>
<keyword evidence="5 10" id="KW-0472">Membrane</keyword>
<evidence type="ECO:0000256" key="6">
    <source>
        <dbReference type="ARBA" id="ARBA00023170"/>
    </source>
</evidence>
<feature type="transmembrane region" description="Helical" evidence="10">
    <location>
        <begin position="511"/>
        <end position="529"/>
    </location>
</feature>
<sequence>MTPPSTTALLLALLISLPSAFSLDPPASLTIGGLFPMQGGWSGGVQVKPASELALSIINADSSLLPSTTLSLVSADTQCSADLGLQGAIEVLNNEATPSVILGAGCSGVCEIVTRYASTIAKFEELASAEGIEIGYHGVLTATDDPQNVVDSLAAIKNEVNVVFFHGYEPMGRKLFYRMHEAGLYGADRLVLTPGWWKEAWFDEDNNATFTFGKEAEIKEAADGALGLSTNVQLNLEKYTGWKEAFLAHQPETEGDPIYHIYLAHDAVYSIAKILEALRAVSFSDGVSGPIEFDGNNRVGAFKVLRFSAAANASSEVGGWAPGGGLEVLESYSVPPQIVPPPPLCTTTDVVLTIEDCDSAGKRAVAYAFNTTDEGNSVCEGGEELPEPTEVDCEYTPASSTTGMLATLLGAAGAAVCICWSLYMLKNKKHKAIVHAQLGFCLIFSSSAGLMSLSQMLFVGPNTDVSCTLRPFLFNILFDVMFGSLIIKTYRVWKLLSNKSLRRVKVTFSDTAAKLAAVVAIDIVLLIIWKVTDGMQVETVVNDDLMPYGTYTTEECNKADVFEFATGFFKVLLVGVGALASWYTRQFPADLSEAFWIAASIYQVLVFGLVGLLWKGINPGSVLLVQGVLVPIAAVSTTSMIFAPKVQMINNPDLMKDMDRMTATAGGQSLDAEHAMELQTLVDKLQTEIEGLKKSGAKGGGGGGEGGGGAPLPGEVRGAEDV</sequence>
<dbReference type="PROSITE" id="PS50259">
    <property type="entry name" value="G_PROTEIN_RECEP_F3_4"/>
    <property type="match status" value="1"/>
</dbReference>
<feature type="signal peptide" evidence="11">
    <location>
        <begin position="1"/>
        <end position="22"/>
    </location>
</feature>
<feature type="transmembrane region" description="Helical" evidence="10">
    <location>
        <begin position="403"/>
        <end position="425"/>
    </location>
</feature>
<dbReference type="SUPFAM" id="SSF53822">
    <property type="entry name" value="Periplasmic binding protein-like I"/>
    <property type="match status" value="1"/>
</dbReference>
<feature type="domain" description="G-protein coupled receptors family 3 profile" evidence="12">
    <location>
        <begin position="402"/>
        <end position="649"/>
    </location>
</feature>
<dbReference type="Proteomes" id="UP001165060">
    <property type="component" value="Unassembled WGS sequence"/>
</dbReference>
<feature type="transmembrane region" description="Helical" evidence="10">
    <location>
        <begin position="472"/>
        <end position="490"/>
    </location>
</feature>
<accession>A0ABQ6MJQ4</accession>